<dbReference type="PROSITE" id="PS50977">
    <property type="entry name" value="HTH_TETR_2"/>
    <property type="match status" value="1"/>
</dbReference>
<dbReference type="PRINTS" id="PR00455">
    <property type="entry name" value="HTHTETR"/>
</dbReference>
<proteinExistence type="predicted"/>
<keyword evidence="1 2" id="KW-0238">DNA-binding</keyword>
<reference evidence="5" key="1">
    <citation type="journal article" date="2019" name="Int. J. Syst. Evol. Microbiol.">
        <title>The Global Catalogue of Microorganisms (GCM) 10K type strain sequencing project: providing services to taxonomists for standard genome sequencing and annotation.</title>
        <authorList>
            <consortium name="The Broad Institute Genomics Platform"/>
            <consortium name="The Broad Institute Genome Sequencing Center for Infectious Disease"/>
            <person name="Wu L."/>
            <person name="Ma J."/>
        </authorList>
    </citation>
    <scope>NUCLEOTIDE SEQUENCE [LARGE SCALE GENOMIC DNA]</scope>
    <source>
        <strain evidence="5">CCUG 60022</strain>
    </source>
</reference>
<gene>
    <name evidence="4" type="ORF">ACFQZW_00360</name>
</gene>
<dbReference type="Pfam" id="PF00440">
    <property type="entry name" value="TetR_N"/>
    <property type="match status" value="1"/>
</dbReference>
<accession>A0ABW2Z4D9</accession>
<evidence type="ECO:0000256" key="2">
    <source>
        <dbReference type="PROSITE-ProRule" id="PRU00335"/>
    </source>
</evidence>
<protein>
    <submittedName>
        <fullName evidence="4">TetR/AcrR family transcriptional regulator</fullName>
    </submittedName>
</protein>
<feature type="domain" description="HTH tetR-type" evidence="3">
    <location>
        <begin position="1"/>
        <end position="59"/>
    </location>
</feature>
<dbReference type="SUPFAM" id="SSF46689">
    <property type="entry name" value="Homeodomain-like"/>
    <property type="match status" value="1"/>
</dbReference>
<feature type="DNA-binding region" description="H-T-H motif" evidence="2">
    <location>
        <begin position="22"/>
        <end position="41"/>
    </location>
</feature>
<dbReference type="PANTHER" id="PTHR43479">
    <property type="entry name" value="ACREF/ENVCD OPERON REPRESSOR-RELATED"/>
    <property type="match status" value="1"/>
</dbReference>
<dbReference type="EMBL" id="JBHTIC010000002">
    <property type="protein sequence ID" value="MFD0760527.1"/>
    <property type="molecule type" value="Genomic_DNA"/>
</dbReference>
<name>A0ABW2Z4D9_9FLAO</name>
<dbReference type="InterPro" id="IPR001647">
    <property type="entry name" value="HTH_TetR"/>
</dbReference>
<evidence type="ECO:0000259" key="3">
    <source>
        <dbReference type="PROSITE" id="PS50977"/>
    </source>
</evidence>
<keyword evidence="5" id="KW-1185">Reference proteome</keyword>
<evidence type="ECO:0000313" key="4">
    <source>
        <dbReference type="EMBL" id="MFD0760527.1"/>
    </source>
</evidence>
<dbReference type="InterPro" id="IPR050624">
    <property type="entry name" value="HTH-type_Tx_Regulator"/>
</dbReference>
<evidence type="ECO:0000256" key="1">
    <source>
        <dbReference type="ARBA" id="ARBA00023125"/>
    </source>
</evidence>
<dbReference type="InterPro" id="IPR009057">
    <property type="entry name" value="Homeodomain-like_sf"/>
</dbReference>
<evidence type="ECO:0000313" key="5">
    <source>
        <dbReference type="Proteomes" id="UP001597032"/>
    </source>
</evidence>
<sequence length="201" mass="23868">MREKILNKAGEIFLKFGFKSVTMDDIANSLAVSKKTIYKYFKNKEELVDETTAYVHQNIHNSILCICEKGYNAIEENYEIKKIFKDMFKNSDDSPMYQLEKYYPKTYHKIMTKEFSIFKECISKNIQKGMNEGLYRKDINIELASKFYFSLMMSVYDTTMYTYNKNTIKKLEYCVLEYHTRAISTLKGLIVLEEQINNTEY</sequence>
<comment type="caution">
    <text evidence="4">The sequence shown here is derived from an EMBL/GenBank/DDBJ whole genome shotgun (WGS) entry which is preliminary data.</text>
</comment>
<dbReference type="PANTHER" id="PTHR43479:SF11">
    <property type="entry name" value="ACREF_ENVCD OPERON REPRESSOR-RELATED"/>
    <property type="match status" value="1"/>
</dbReference>
<dbReference type="Proteomes" id="UP001597032">
    <property type="component" value="Unassembled WGS sequence"/>
</dbReference>
<organism evidence="4 5">
    <name type="scientific">Lutibacter aestuarii</name>
    <dbReference type="NCBI Taxonomy" id="861111"/>
    <lineage>
        <taxon>Bacteria</taxon>
        <taxon>Pseudomonadati</taxon>
        <taxon>Bacteroidota</taxon>
        <taxon>Flavobacteriia</taxon>
        <taxon>Flavobacteriales</taxon>
        <taxon>Flavobacteriaceae</taxon>
        <taxon>Lutibacter</taxon>
    </lineage>
</organism>
<dbReference type="RefSeq" id="WP_298264689.1">
    <property type="nucleotide sequence ID" value="NZ_JBHTIC010000002.1"/>
</dbReference>
<dbReference type="Gene3D" id="1.10.357.10">
    <property type="entry name" value="Tetracycline Repressor, domain 2"/>
    <property type="match status" value="1"/>
</dbReference>